<keyword evidence="4 7" id="KW-0694">RNA-binding</keyword>
<keyword evidence="8" id="KW-0862">Zinc</keyword>
<feature type="domain" description="RRM" evidence="10">
    <location>
        <begin position="240"/>
        <end position="312"/>
    </location>
</feature>
<feature type="compositionally biased region" description="Basic and acidic residues" evidence="9">
    <location>
        <begin position="349"/>
        <end position="375"/>
    </location>
</feature>
<comment type="similarity">
    <text evidence="1">Belongs to the SNU71 family.</text>
</comment>
<dbReference type="InterPro" id="IPR000571">
    <property type="entry name" value="Znf_CCCH"/>
</dbReference>
<dbReference type="Proteomes" id="UP001498771">
    <property type="component" value="Unassembled WGS sequence"/>
</dbReference>
<evidence type="ECO:0000256" key="4">
    <source>
        <dbReference type="ARBA" id="ARBA00022884"/>
    </source>
</evidence>
<evidence type="ECO:0000259" key="10">
    <source>
        <dbReference type="PROSITE" id="PS50102"/>
    </source>
</evidence>
<reference evidence="12 13" key="1">
    <citation type="submission" date="2024-03" db="EMBL/GenBank/DDBJ databases">
        <title>Genome-scale model development and genomic sequencing of the oleaginous clade Lipomyces.</title>
        <authorList>
            <consortium name="Lawrence Berkeley National Laboratory"/>
            <person name="Czajka J.J."/>
            <person name="Han Y."/>
            <person name="Kim J."/>
            <person name="Mondo S.J."/>
            <person name="Hofstad B.A."/>
            <person name="Robles A."/>
            <person name="Haridas S."/>
            <person name="Riley R."/>
            <person name="LaButti K."/>
            <person name="Pangilinan J."/>
            <person name="Andreopoulos W."/>
            <person name="Lipzen A."/>
            <person name="Yan J."/>
            <person name="Wang M."/>
            <person name="Ng V."/>
            <person name="Grigoriev I.V."/>
            <person name="Spatafora J.W."/>
            <person name="Magnuson J.K."/>
            <person name="Baker S.E."/>
            <person name="Pomraning K.R."/>
        </authorList>
    </citation>
    <scope>NUCLEOTIDE SEQUENCE [LARGE SCALE GENOMIC DNA]</scope>
    <source>
        <strain evidence="12 13">Phaff 52-87</strain>
    </source>
</reference>
<dbReference type="EMBL" id="JBBJBU010000012">
    <property type="protein sequence ID" value="KAK7203439.1"/>
    <property type="molecule type" value="Genomic_DNA"/>
</dbReference>
<protein>
    <recommendedName>
        <fullName evidence="2">U1 small nuclear ribonucleoprotein component SNU71</fullName>
    </recommendedName>
</protein>
<dbReference type="PROSITE" id="PS50103">
    <property type="entry name" value="ZF_C3H1"/>
    <property type="match status" value="1"/>
</dbReference>
<evidence type="ECO:0000256" key="7">
    <source>
        <dbReference type="PROSITE-ProRule" id="PRU00176"/>
    </source>
</evidence>
<keyword evidence="13" id="KW-1185">Reference proteome</keyword>
<evidence type="ECO:0000256" key="8">
    <source>
        <dbReference type="PROSITE-ProRule" id="PRU00723"/>
    </source>
</evidence>
<evidence type="ECO:0000256" key="3">
    <source>
        <dbReference type="ARBA" id="ARBA00022728"/>
    </source>
</evidence>
<feature type="region of interest" description="Disordered" evidence="9">
    <location>
        <begin position="403"/>
        <end position="430"/>
    </location>
</feature>
<dbReference type="PANTHER" id="PTHR14398:SF0">
    <property type="entry name" value="ZINC FINGER PROTEIN SWM"/>
    <property type="match status" value="1"/>
</dbReference>
<feature type="region of interest" description="Disordered" evidence="9">
    <location>
        <begin position="313"/>
        <end position="375"/>
    </location>
</feature>
<proteinExistence type="inferred from homology"/>
<feature type="compositionally biased region" description="Low complexity" evidence="9">
    <location>
        <begin position="86"/>
        <end position="101"/>
    </location>
</feature>
<comment type="caution">
    <text evidence="12">The sequence shown here is derived from an EMBL/GenBank/DDBJ whole genome shotgun (WGS) entry which is preliminary data.</text>
</comment>
<organism evidence="12 13">
    <name type="scientific">Myxozyma melibiosi</name>
    <dbReference type="NCBI Taxonomy" id="54550"/>
    <lineage>
        <taxon>Eukaryota</taxon>
        <taxon>Fungi</taxon>
        <taxon>Dikarya</taxon>
        <taxon>Ascomycota</taxon>
        <taxon>Saccharomycotina</taxon>
        <taxon>Lipomycetes</taxon>
        <taxon>Lipomycetales</taxon>
        <taxon>Lipomycetaceae</taxon>
        <taxon>Myxozyma</taxon>
    </lineage>
</organism>
<dbReference type="Gene3D" id="3.30.70.330">
    <property type="match status" value="1"/>
</dbReference>
<dbReference type="InterPro" id="IPR002483">
    <property type="entry name" value="PWI_dom"/>
</dbReference>
<dbReference type="InterPro" id="IPR045137">
    <property type="entry name" value="RBM26/27"/>
</dbReference>
<evidence type="ECO:0000256" key="2">
    <source>
        <dbReference type="ARBA" id="ARBA00014280"/>
    </source>
</evidence>
<dbReference type="SMART" id="SM00360">
    <property type="entry name" value="RRM"/>
    <property type="match status" value="1"/>
</dbReference>
<keyword evidence="3" id="KW-0507">mRNA processing</keyword>
<dbReference type="CDD" id="cd12257">
    <property type="entry name" value="RRM1_RBM26_like"/>
    <property type="match status" value="1"/>
</dbReference>
<keyword evidence="8" id="KW-0863">Zinc-finger</keyword>
<feature type="compositionally biased region" description="Basic and acidic residues" evidence="9">
    <location>
        <begin position="314"/>
        <end position="332"/>
    </location>
</feature>
<evidence type="ECO:0000259" key="11">
    <source>
        <dbReference type="PROSITE" id="PS50103"/>
    </source>
</evidence>
<feature type="region of interest" description="Disordered" evidence="9">
    <location>
        <begin position="83"/>
        <end position="109"/>
    </location>
</feature>
<keyword evidence="3" id="KW-0747">Spliceosome</keyword>
<comment type="function">
    <text evidence="6">May be involved in the turnover of nuclear polyadenylated (pA+) RNA.</text>
</comment>
<name>A0ABR1F0S3_9ASCO</name>
<dbReference type="SUPFAM" id="SSF54928">
    <property type="entry name" value="RNA-binding domain, RBD"/>
    <property type="match status" value="1"/>
</dbReference>
<feature type="region of interest" description="Disordered" evidence="9">
    <location>
        <begin position="462"/>
        <end position="489"/>
    </location>
</feature>
<feature type="zinc finger region" description="C3H1-type" evidence="8">
    <location>
        <begin position="145"/>
        <end position="173"/>
    </location>
</feature>
<evidence type="ECO:0000313" key="12">
    <source>
        <dbReference type="EMBL" id="KAK7203439.1"/>
    </source>
</evidence>
<dbReference type="PROSITE" id="PS50102">
    <property type="entry name" value="RRM"/>
    <property type="match status" value="1"/>
</dbReference>
<evidence type="ECO:0000256" key="5">
    <source>
        <dbReference type="ARBA" id="ARBA00025004"/>
    </source>
</evidence>
<evidence type="ECO:0000256" key="9">
    <source>
        <dbReference type="SAM" id="MobiDB-lite"/>
    </source>
</evidence>
<keyword evidence="8" id="KW-0479">Metal-binding</keyword>
<sequence length="631" mass="70688">MLFDESNAAEFRAWLVRKLENMSDADSEILSDYVIALLRHGQPENEIRQMCLDQLQDFLQDNTVPFVNDVFAALKTKEYLSGGANSDMMDATPAADTTTSDQPSFRPDAPSFVPSQPAGGYQTWNNNVPIQQENQNQQQQFPQQNRRRGRCRAYDEKGYCMKGDLCPYEHGSERIIVEKLGGPNAAMAPGGNMPAGFQPMNNRFQRGGMRGGMRGGRFQRAERPAHFNYVQGSSQDPTNRKLVVEKIPPEYFNMESIRPVFEAFGPVEDIEINDAVKLAVITYADHDSAQQAWSSPVPVFQNRFVKVYWQSTDDETRRRGRDGDRSRGDRTSNYRKRSASPPAPPINVEEIKQRQAEKQREYEERMSKKREHEEKLAMIKRQSEELIKKQEQEREALLQKIRAASEEKSGSAGSAAGAGGNDGDMEVQTQESSTTEMLKAKLEQLKREAELLGVDPSKASDTQDWYSAGRGRGGFRGRGAPRGRGRGRGGFFMAKERATLDLRPKIVSVTGLDDADVDKLVTTLVTTFGEDYETSSRNLDTGAYMVSFNTRQAAERFFYADPSTNGLGPDAKFAWYNPTPPVVPTIVAPAASAAKDEDMLDDDDEEWRRGIAREENGNGVAMHEDEDGDVY</sequence>
<evidence type="ECO:0000256" key="1">
    <source>
        <dbReference type="ARBA" id="ARBA00005544"/>
    </source>
</evidence>
<feature type="domain" description="C3H1-type" evidence="11">
    <location>
        <begin position="145"/>
        <end position="173"/>
    </location>
</feature>
<gene>
    <name evidence="12" type="ORF">BZA70DRAFT_312518</name>
</gene>
<feature type="region of interest" description="Disordered" evidence="9">
    <location>
        <begin position="612"/>
        <end position="631"/>
    </location>
</feature>
<dbReference type="Pfam" id="PF01480">
    <property type="entry name" value="PWI"/>
    <property type="match status" value="1"/>
</dbReference>
<feature type="compositionally biased region" description="Basic residues" evidence="9">
    <location>
        <begin position="473"/>
        <end position="487"/>
    </location>
</feature>
<keyword evidence="3" id="KW-0508">mRNA splicing</keyword>
<dbReference type="GeneID" id="90040502"/>
<accession>A0ABR1F0S3</accession>
<evidence type="ECO:0000313" key="13">
    <source>
        <dbReference type="Proteomes" id="UP001498771"/>
    </source>
</evidence>
<dbReference type="RefSeq" id="XP_064766472.1">
    <property type="nucleotide sequence ID" value="XM_064914990.1"/>
</dbReference>
<comment type="function">
    <text evidence="5">Component of the U1 snRNP particle, which recognizes and binds the 5'-splice site of pre-mRNA. Together with other non-snRNP factors, U1 snRNP forms the spliceosomal commitment complex, that targets pre-mRNA to the splicing pathway.</text>
</comment>
<dbReference type="InterPro" id="IPR035979">
    <property type="entry name" value="RBD_domain_sf"/>
</dbReference>
<evidence type="ECO:0000256" key="6">
    <source>
        <dbReference type="ARBA" id="ARBA00043866"/>
    </source>
</evidence>
<dbReference type="PANTHER" id="PTHR14398">
    <property type="entry name" value="RNA RECOGNITION RRM/RNP DOMAIN"/>
    <property type="match status" value="1"/>
</dbReference>
<dbReference type="Gene3D" id="1.20.1390.10">
    <property type="entry name" value="PWI domain"/>
    <property type="match status" value="1"/>
</dbReference>
<dbReference type="InterPro" id="IPR000504">
    <property type="entry name" value="RRM_dom"/>
</dbReference>
<dbReference type="InterPro" id="IPR012677">
    <property type="entry name" value="Nucleotide-bd_a/b_plait_sf"/>
</dbReference>